<evidence type="ECO:0000256" key="3">
    <source>
        <dbReference type="ARBA" id="ARBA00023163"/>
    </source>
</evidence>
<name>A0A248LJY4_9NEIS</name>
<evidence type="ECO:0000256" key="1">
    <source>
        <dbReference type="ARBA" id="ARBA00023015"/>
    </source>
</evidence>
<dbReference type="SUPFAM" id="SSF52317">
    <property type="entry name" value="Class I glutamine amidotransferase-like"/>
    <property type="match status" value="1"/>
</dbReference>
<keyword evidence="1" id="KW-0805">Transcription regulation</keyword>
<dbReference type="Gene3D" id="3.40.50.880">
    <property type="match status" value="1"/>
</dbReference>
<dbReference type="GO" id="GO:0043565">
    <property type="term" value="F:sequence-specific DNA binding"/>
    <property type="evidence" value="ECO:0007669"/>
    <property type="project" value="InterPro"/>
</dbReference>
<dbReference type="Gene3D" id="1.10.10.60">
    <property type="entry name" value="Homeodomain-like"/>
    <property type="match status" value="1"/>
</dbReference>
<dbReference type="InterPro" id="IPR020449">
    <property type="entry name" value="Tscrpt_reg_AraC-type_HTH"/>
</dbReference>
<evidence type="ECO:0000256" key="2">
    <source>
        <dbReference type="ARBA" id="ARBA00023125"/>
    </source>
</evidence>
<dbReference type="Proteomes" id="UP000197424">
    <property type="component" value="Chromosome"/>
</dbReference>
<keyword evidence="2" id="KW-0238">DNA-binding</keyword>
<sequence length="359" mass="39874">MPSRLLSPGECCAGSLDWLLIVPIPLRKRLHADSAPPTLRRYGFLLLPRFSLSSYALAMDVLAAANDRAERKLYDTLTLSLDGGRVRAANGIDLAADLAPEFAPKLDGIFVFADDLNVDFDCDLLAQQLMPFAQEGCLIAGMETASFLLARIGLLSGYRATIHWEEMARFSEAFDDVIVSSNLFEIDRQRASCAGGAATLDFMLTLIGQQHGNEFAAEISERFSLERIRPGSERQRIPLATRIGGSQPKLTEAVSLMEANIEEPLSTDDIAFYVGVSRRQLERLFKQYLNTVPSRYYLELRLNRARQLLQQTSKSIVQIGLSCGFSSGPHFSSTYRNHFGITPREERAQRALPARHGEA</sequence>
<dbReference type="InterPro" id="IPR018062">
    <property type="entry name" value="HTH_AraC-typ_CS"/>
</dbReference>
<dbReference type="InterPro" id="IPR018060">
    <property type="entry name" value="HTH_AraC"/>
</dbReference>
<reference evidence="6" key="1">
    <citation type="submission" date="2017-06" db="EMBL/GenBank/DDBJ databases">
        <title>Whole genome sequence of Laribacter hongkongensis LHGZ1.</title>
        <authorList>
            <person name="Chen D."/>
            <person name="Wu H."/>
            <person name="Chen J."/>
        </authorList>
    </citation>
    <scope>NUCLEOTIDE SEQUENCE [LARGE SCALE GENOMIC DNA]</scope>
    <source>
        <strain evidence="6">LHGZ1</strain>
    </source>
</reference>
<dbReference type="PANTHER" id="PTHR43280:SF28">
    <property type="entry name" value="HTH-TYPE TRANSCRIPTIONAL ACTIVATOR RHAS"/>
    <property type="match status" value="1"/>
</dbReference>
<dbReference type="PANTHER" id="PTHR43280">
    <property type="entry name" value="ARAC-FAMILY TRANSCRIPTIONAL REGULATOR"/>
    <property type="match status" value="1"/>
</dbReference>
<proteinExistence type="predicted"/>
<dbReference type="InterPro" id="IPR009057">
    <property type="entry name" value="Homeodomain-like_sf"/>
</dbReference>
<dbReference type="GO" id="GO:0003700">
    <property type="term" value="F:DNA-binding transcription factor activity"/>
    <property type="evidence" value="ECO:0007669"/>
    <property type="project" value="InterPro"/>
</dbReference>
<dbReference type="PROSITE" id="PS01124">
    <property type="entry name" value="HTH_ARAC_FAMILY_2"/>
    <property type="match status" value="1"/>
</dbReference>
<protein>
    <submittedName>
        <fullName evidence="5">AraC family transcriptional regulator</fullName>
    </submittedName>
</protein>
<keyword evidence="3" id="KW-0804">Transcription</keyword>
<dbReference type="SMART" id="SM00342">
    <property type="entry name" value="HTH_ARAC"/>
    <property type="match status" value="1"/>
</dbReference>
<dbReference type="PROSITE" id="PS00041">
    <property type="entry name" value="HTH_ARAC_FAMILY_1"/>
    <property type="match status" value="1"/>
</dbReference>
<organism evidence="5 6">
    <name type="scientific">Laribacter hongkongensis</name>
    <dbReference type="NCBI Taxonomy" id="168471"/>
    <lineage>
        <taxon>Bacteria</taxon>
        <taxon>Pseudomonadati</taxon>
        <taxon>Pseudomonadota</taxon>
        <taxon>Betaproteobacteria</taxon>
        <taxon>Neisseriales</taxon>
        <taxon>Aquaspirillaceae</taxon>
        <taxon>Laribacter</taxon>
    </lineage>
</organism>
<dbReference type="CDD" id="cd03136">
    <property type="entry name" value="GATase1_AraC_ArgR_like"/>
    <property type="match status" value="1"/>
</dbReference>
<feature type="domain" description="HTH araC/xylS-type" evidence="4">
    <location>
        <begin position="251"/>
        <end position="349"/>
    </location>
</feature>
<dbReference type="PRINTS" id="PR00032">
    <property type="entry name" value="HTHARAC"/>
</dbReference>
<dbReference type="InterPro" id="IPR029062">
    <property type="entry name" value="Class_I_gatase-like"/>
</dbReference>
<dbReference type="EMBL" id="CP022115">
    <property type="protein sequence ID" value="ASJ24855.1"/>
    <property type="molecule type" value="Genomic_DNA"/>
</dbReference>
<evidence type="ECO:0000313" key="5">
    <source>
        <dbReference type="EMBL" id="ASJ24855.1"/>
    </source>
</evidence>
<evidence type="ECO:0000259" key="4">
    <source>
        <dbReference type="PROSITE" id="PS01124"/>
    </source>
</evidence>
<dbReference type="SUPFAM" id="SSF46689">
    <property type="entry name" value="Homeodomain-like"/>
    <property type="match status" value="2"/>
</dbReference>
<accession>A0A248LJY4</accession>
<dbReference type="FunFam" id="1.10.10.60:FF:000090">
    <property type="entry name" value="Transcriptional regulator ArgR, AraC family"/>
    <property type="match status" value="1"/>
</dbReference>
<gene>
    <name evidence="5" type="ORF">LHGZ1_2024</name>
</gene>
<dbReference type="Pfam" id="PF12833">
    <property type="entry name" value="HTH_18"/>
    <property type="match status" value="1"/>
</dbReference>
<evidence type="ECO:0000313" key="6">
    <source>
        <dbReference type="Proteomes" id="UP000197424"/>
    </source>
</evidence>
<dbReference type="AlphaFoldDB" id="A0A248LJY4"/>